<keyword evidence="1" id="KW-0805">Transcription regulation</keyword>
<sequence>MLLKAKTMPKSRYIGIYQVKQMTKYQLIYEELKKAILRREIAPNQLLPSEKALTIKYNVSRITAKHALNQLVADDLIYRIKGKGSFVKLHGTSSLKSILLVLPFSSNNELGNYVLGIQHMLKNTTWNLLSMTNEDFRHLSYQQIAKNYAGVIYYPLELAKEFPHVLELYQQGLPLVLLDKALPNSVIPSVVSDNVGGGYLAGQYLQDIGKKRLVFYSNTNFWESFTGPVADRFMGFIKACRLQKMPLKPLKTTKLLYEKEGMDLVTYLSDNRVDGIVAENDIVAYRILNLLLPAKIQVPDQIAIVGFDNLPLTAMSSPPLSSIGQDFFTLGEQAVNLLLQQINDPQAIVDRNLVVDVKLSRR</sequence>
<keyword evidence="2" id="KW-0238">DNA-binding</keyword>
<dbReference type="InterPro" id="IPR028082">
    <property type="entry name" value="Peripla_BP_I"/>
</dbReference>
<proteinExistence type="predicted"/>
<dbReference type="Gene3D" id="3.40.50.2300">
    <property type="match status" value="2"/>
</dbReference>
<evidence type="ECO:0000256" key="1">
    <source>
        <dbReference type="ARBA" id="ARBA00023015"/>
    </source>
</evidence>
<dbReference type="SUPFAM" id="SSF53822">
    <property type="entry name" value="Periplasmic binding protein-like I"/>
    <property type="match status" value="1"/>
</dbReference>
<protein>
    <submittedName>
        <fullName evidence="5">Transcription regulator</fullName>
    </submittedName>
</protein>
<evidence type="ECO:0000256" key="2">
    <source>
        <dbReference type="ARBA" id="ARBA00023125"/>
    </source>
</evidence>
<dbReference type="EMBL" id="AYZO01000019">
    <property type="protein sequence ID" value="KRN11734.1"/>
    <property type="molecule type" value="Genomic_DNA"/>
</dbReference>
<dbReference type="Proteomes" id="UP000051521">
    <property type="component" value="Unassembled WGS sequence"/>
</dbReference>
<name>A0ABR5PV96_9LACO</name>
<dbReference type="SUPFAM" id="SSF46785">
    <property type="entry name" value="Winged helix' DNA-binding domain"/>
    <property type="match status" value="1"/>
</dbReference>
<evidence type="ECO:0000313" key="6">
    <source>
        <dbReference type="Proteomes" id="UP000051521"/>
    </source>
</evidence>
<keyword evidence="3" id="KW-0804">Transcription</keyword>
<evidence type="ECO:0000259" key="4">
    <source>
        <dbReference type="PROSITE" id="PS50949"/>
    </source>
</evidence>
<dbReference type="Pfam" id="PF13377">
    <property type="entry name" value="Peripla_BP_3"/>
    <property type="match status" value="1"/>
</dbReference>
<dbReference type="Gene3D" id="1.10.10.10">
    <property type="entry name" value="Winged helix-like DNA-binding domain superfamily/Winged helix DNA-binding domain"/>
    <property type="match status" value="1"/>
</dbReference>
<dbReference type="PROSITE" id="PS50949">
    <property type="entry name" value="HTH_GNTR"/>
    <property type="match status" value="1"/>
</dbReference>
<dbReference type="CDD" id="cd07377">
    <property type="entry name" value="WHTH_GntR"/>
    <property type="match status" value="1"/>
</dbReference>
<dbReference type="CDD" id="cd06267">
    <property type="entry name" value="PBP1_LacI_sugar_binding-like"/>
    <property type="match status" value="1"/>
</dbReference>
<evidence type="ECO:0000256" key="3">
    <source>
        <dbReference type="ARBA" id="ARBA00023163"/>
    </source>
</evidence>
<accession>A0ABR5PV96</accession>
<dbReference type="InterPro" id="IPR036390">
    <property type="entry name" value="WH_DNA-bd_sf"/>
</dbReference>
<organism evidence="5 6">
    <name type="scientific">Lactobacillus gigeriorum DSM 23908 = CRBIP 24.85</name>
    <dbReference type="NCBI Taxonomy" id="1423751"/>
    <lineage>
        <taxon>Bacteria</taxon>
        <taxon>Bacillati</taxon>
        <taxon>Bacillota</taxon>
        <taxon>Bacilli</taxon>
        <taxon>Lactobacillales</taxon>
        <taxon>Lactobacillaceae</taxon>
        <taxon>Lactobacillus</taxon>
    </lineage>
</organism>
<dbReference type="Pfam" id="PF00392">
    <property type="entry name" value="GntR"/>
    <property type="match status" value="1"/>
</dbReference>
<dbReference type="InterPro" id="IPR000524">
    <property type="entry name" value="Tscrpt_reg_HTH_GntR"/>
</dbReference>
<dbReference type="InterPro" id="IPR046335">
    <property type="entry name" value="LacI/GalR-like_sensor"/>
</dbReference>
<dbReference type="PANTHER" id="PTHR30146">
    <property type="entry name" value="LACI-RELATED TRANSCRIPTIONAL REPRESSOR"/>
    <property type="match status" value="1"/>
</dbReference>
<dbReference type="SMART" id="SM00345">
    <property type="entry name" value="HTH_GNTR"/>
    <property type="match status" value="1"/>
</dbReference>
<dbReference type="PRINTS" id="PR00035">
    <property type="entry name" value="HTHGNTR"/>
</dbReference>
<gene>
    <name evidence="5" type="ORF">FC38_GL000581</name>
</gene>
<keyword evidence="6" id="KW-1185">Reference proteome</keyword>
<evidence type="ECO:0000313" key="5">
    <source>
        <dbReference type="EMBL" id="KRN11734.1"/>
    </source>
</evidence>
<comment type="caution">
    <text evidence="5">The sequence shown here is derived from an EMBL/GenBank/DDBJ whole genome shotgun (WGS) entry which is preliminary data.</text>
</comment>
<reference evidence="5 6" key="1">
    <citation type="journal article" date="2015" name="Genome Announc.">
        <title>Expanding the biotechnology potential of lactobacilli through comparative genomics of 213 strains and associated genera.</title>
        <authorList>
            <person name="Sun Z."/>
            <person name="Harris H.M."/>
            <person name="McCann A."/>
            <person name="Guo C."/>
            <person name="Argimon S."/>
            <person name="Zhang W."/>
            <person name="Yang X."/>
            <person name="Jeffery I.B."/>
            <person name="Cooney J.C."/>
            <person name="Kagawa T.F."/>
            <person name="Liu W."/>
            <person name="Song Y."/>
            <person name="Salvetti E."/>
            <person name="Wrobel A."/>
            <person name="Rasinkangas P."/>
            <person name="Parkhill J."/>
            <person name="Rea M.C."/>
            <person name="O'Sullivan O."/>
            <person name="Ritari J."/>
            <person name="Douillard F.P."/>
            <person name="Paul Ross R."/>
            <person name="Yang R."/>
            <person name="Briner A.E."/>
            <person name="Felis G.E."/>
            <person name="de Vos W.M."/>
            <person name="Barrangou R."/>
            <person name="Klaenhammer T.R."/>
            <person name="Caufield P.W."/>
            <person name="Cui Y."/>
            <person name="Zhang H."/>
            <person name="O'Toole P.W."/>
        </authorList>
    </citation>
    <scope>NUCLEOTIDE SEQUENCE [LARGE SCALE GENOMIC DNA]</scope>
    <source>
        <strain evidence="5 6">DSM 23908</strain>
    </source>
</reference>
<feature type="domain" description="HTH gntR-type" evidence="4">
    <location>
        <begin position="22"/>
        <end position="90"/>
    </location>
</feature>
<dbReference type="InterPro" id="IPR036388">
    <property type="entry name" value="WH-like_DNA-bd_sf"/>
</dbReference>
<dbReference type="PANTHER" id="PTHR30146:SF109">
    <property type="entry name" value="HTH-TYPE TRANSCRIPTIONAL REGULATOR GALS"/>
    <property type="match status" value="1"/>
</dbReference>